<evidence type="ECO:0000313" key="1">
    <source>
        <dbReference type="EMBL" id="KAF9502730.1"/>
    </source>
</evidence>
<organism evidence="1 2">
    <name type="scientific">Hydnum rufescens UP504</name>
    <dbReference type="NCBI Taxonomy" id="1448309"/>
    <lineage>
        <taxon>Eukaryota</taxon>
        <taxon>Fungi</taxon>
        <taxon>Dikarya</taxon>
        <taxon>Basidiomycota</taxon>
        <taxon>Agaricomycotina</taxon>
        <taxon>Agaricomycetes</taxon>
        <taxon>Cantharellales</taxon>
        <taxon>Hydnaceae</taxon>
        <taxon>Hydnum</taxon>
    </lineage>
</organism>
<protein>
    <submittedName>
        <fullName evidence="1">Uncharacterized protein</fullName>
    </submittedName>
</protein>
<gene>
    <name evidence="1" type="ORF">BS47DRAFT_1370060</name>
</gene>
<name>A0A9P6AAB0_9AGAM</name>
<keyword evidence="2" id="KW-1185">Reference proteome</keyword>
<dbReference type="AlphaFoldDB" id="A0A9P6AAB0"/>
<dbReference type="Proteomes" id="UP000886523">
    <property type="component" value="Unassembled WGS sequence"/>
</dbReference>
<reference evidence="1" key="1">
    <citation type="journal article" date="2020" name="Nat. Commun.">
        <title>Large-scale genome sequencing of mycorrhizal fungi provides insights into the early evolution of symbiotic traits.</title>
        <authorList>
            <person name="Miyauchi S."/>
            <person name="Kiss E."/>
            <person name="Kuo A."/>
            <person name="Drula E."/>
            <person name="Kohler A."/>
            <person name="Sanchez-Garcia M."/>
            <person name="Morin E."/>
            <person name="Andreopoulos B."/>
            <person name="Barry K.W."/>
            <person name="Bonito G."/>
            <person name="Buee M."/>
            <person name="Carver A."/>
            <person name="Chen C."/>
            <person name="Cichocki N."/>
            <person name="Clum A."/>
            <person name="Culley D."/>
            <person name="Crous P.W."/>
            <person name="Fauchery L."/>
            <person name="Girlanda M."/>
            <person name="Hayes R.D."/>
            <person name="Keri Z."/>
            <person name="LaButti K."/>
            <person name="Lipzen A."/>
            <person name="Lombard V."/>
            <person name="Magnuson J."/>
            <person name="Maillard F."/>
            <person name="Murat C."/>
            <person name="Nolan M."/>
            <person name="Ohm R.A."/>
            <person name="Pangilinan J."/>
            <person name="Pereira M.F."/>
            <person name="Perotto S."/>
            <person name="Peter M."/>
            <person name="Pfister S."/>
            <person name="Riley R."/>
            <person name="Sitrit Y."/>
            <person name="Stielow J.B."/>
            <person name="Szollosi G."/>
            <person name="Zifcakova L."/>
            <person name="Stursova M."/>
            <person name="Spatafora J.W."/>
            <person name="Tedersoo L."/>
            <person name="Vaario L.M."/>
            <person name="Yamada A."/>
            <person name="Yan M."/>
            <person name="Wang P."/>
            <person name="Xu J."/>
            <person name="Bruns T."/>
            <person name="Baldrian P."/>
            <person name="Vilgalys R."/>
            <person name="Dunand C."/>
            <person name="Henrissat B."/>
            <person name="Grigoriev I.V."/>
            <person name="Hibbett D."/>
            <person name="Nagy L.G."/>
            <person name="Martin F.M."/>
        </authorList>
    </citation>
    <scope>NUCLEOTIDE SEQUENCE</scope>
    <source>
        <strain evidence="1">UP504</strain>
    </source>
</reference>
<comment type="caution">
    <text evidence="1">The sequence shown here is derived from an EMBL/GenBank/DDBJ whole genome shotgun (WGS) entry which is preliminary data.</text>
</comment>
<dbReference type="OrthoDB" id="2672326at2759"/>
<evidence type="ECO:0000313" key="2">
    <source>
        <dbReference type="Proteomes" id="UP000886523"/>
    </source>
</evidence>
<proteinExistence type="predicted"/>
<accession>A0A9P6AAB0</accession>
<sequence length="342" mass="39831">MYDIWWYSRVVSRDDPGMDNIWWYTRSSRETTQENQIAGWENAQTNKDRDMKAYVIDTAHWRNEGLESKEREGTPKIFEGVEKYTFAASIAAIDREDRDQIQDFALNRVMKGMMVVSEGWKFGMWNQHGVETMHATNLAERRVHDDLEEMMTEADKSEGKAQLEELTKTIGWLKGEMKWNHLWHLNVWDLDQLRSMSYPEDIIFAHLSRNTNKYVYLETESERVLLDIQEVLECVETGRRYLGVADSEHRGHQGPGAVYAANELCTGTEGVRKRQTQVKGRQNSTTNSFIYSQYAVRMMCRYAHCGSHYFNGHYRSLKGMRVLLEGHLSGVGVGSRLEYLQN</sequence>
<dbReference type="EMBL" id="MU129672">
    <property type="protein sequence ID" value="KAF9502730.1"/>
    <property type="molecule type" value="Genomic_DNA"/>
</dbReference>